<dbReference type="Pfam" id="PF01546">
    <property type="entry name" value="Peptidase_M20"/>
    <property type="match status" value="1"/>
</dbReference>
<evidence type="ECO:0000256" key="7">
    <source>
        <dbReference type="PROSITE-ProRule" id="PRU00221"/>
    </source>
</evidence>
<dbReference type="Pfam" id="PF00400">
    <property type="entry name" value="WD40"/>
    <property type="match status" value="3"/>
</dbReference>
<dbReference type="Pfam" id="PF07687">
    <property type="entry name" value="M20_dimer"/>
    <property type="match status" value="1"/>
</dbReference>
<dbReference type="PRINTS" id="PR00320">
    <property type="entry name" value="GPROTEINBRPT"/>
</dbReference>
<dbReference type="InterPro" id="IPR011650">
    <property type="entry name" value="Peptidase_M20_dimer"/>
</dbReference>
<feature type="non-terminal residue" evidence="9">
    <location>
        <position position="812"/>
    </location>
</feature>
<comment type="similarity">
    <text evidence="1">Belongs to the peptidase M20A family.</text>
</comment>
<dbReference type="EMBL" id="MU004234">
    <property type="protein sequence ID" value="KAF2670416.1"/>
    <property type="molecule type" value="Genomic_DNA"/>
</dbReference>
<evidence type="ECO:0000259" key="8">
    <source>
        <dbReference type="Pfam" id="PF07687"/>
    </source>
</evidence>
<feature type="non-terminal residue" evidence="9">
    <location>
        <position position="1"/>
    </location>
</feature>
<dbReference type="PANTHER" id="PTHR43270:SF8">
    <property type="entry name" value="DI- AND TRIPEPTIDASE DUG2-RELATED"/>
    <property type="match status" value="1"/>
</dbReference>
<dbReference type="InterPro" id="IPR019775">
    <property type="entry name" value="WD40_repeat_CS"/>
</dbReference>
<keyword evidence="3" id="KW-0645">Protease</keyword>
<evidence type="ECO:0000256" key="4">
    <source>
        <dbReference type="ARBA" id="ARBA00022723"/>
    </source>
</evidence>
<dbReference type="Gene3D" id="3.40.630.10">
    <property type="entry name" value="Zn peptidases"/>
    <property type="match status" value="1"/>
</dbReference>
<dbReference type="PROSITE" id="PS00678">
    <property type="entry name" value="WD_REPEATS_1"/>
    <property type="match status" value="1"/>
</dbReference>
<dbReference type="InterPro" id="IPR051458">
    <property type="entry name" value="Cyt/Met_Dipeptidase"/>
</dbReference>
<dbReference type="InterPro" id="IPR015943">
    <property type="entry name" value="WD40/YVTN_repeat-like_dom_sf"/>
</dbReference>
<evidence type="ECO:0000256" key="6">
    <source>
        <dbReference type="ARBA" id="ARBA00022801"/>
    </source>
</evidence>
<evidence type="ECO:0000256" key="3">
    <source>
        <dbReference type="ARBA" id="ARBA00022670"/>
    </source>
</evidence>
<dbReference type="PROSITE" id="PS50294">
    <property type="entry name" value="WD_REPEATS_REGION"/>
    <property type="match status" value="1"/>
</dbReference>
<dbReference type="SMART" id="SM00320">
    <property type="entry name" value="WD40"/>
    <property type="match status" value="6"/>
</dbReference>
<dbReference type="GO" id="GO:0006508">
    <property type="term" value="P:proteolysis"/>
    <property type="evidence" value="ECO:0007669"/>
    <property type="project" value="UniProtKB-KW"/>
</dbReference>
<dbReference type="PANTHER" id="PTHR43270">
    <property type="entry name" value="BETA-ALA-HIS DIPEPTIDASE"/>
    <property type="match status" value="1"/>
</dbReference>
<name>A0A6A6UFJ9_9PEZI</name>
<dbReference type="Gene3D" id="2.130.10.10">
    <property type="entry name" value="YVTN repeat-like/Quinoprotein amine dehydrogenase"/>
    <property type="match status" value="1"/>
</dbReference>
<dbReference type="AlphaFoldDB" id="A0A6A6UFJ9"/>
<evidence type="ECO:0000256" key="5">
    <source>
        <dbReference type="ARBA" id="ARBA00022737"/>
    </source>
</evidence>
<dbReference type="InterPro" id="IPR001680">
    <property type="entry name" value="WD40_rpt"/>
</dbReference>
<dbReference type="GO" id="GO:0046872">
    <property type="term" value="F:metal ion binding"/>
    <property type="evidence" value="ECO:0007669"/>
    <property type="project" value="UniProtKB-KW"/>
</dbReference>
<dbReference type="InterPro" id="IPR017149">
    <property type="entry name" value="GSH_degradosome_Dug2"/>
</dbReference>
<dbReference type="GO" id="GO:0006751">
    <property type="term" value="P:glutathione catabolic process"/>
    <property type="evidence" value="ECO:0007669"/>
    <property type="project" value="InterPro"/>
</dbReference>
<feature type="domain" description="Peptidase M20 dimerisation" evidence="8">
    <location>
        <begin position="531"/>
        <end position="683"/>
    </location>
</feature>
<dbReference type="PROSITE" id="PS50082">
    <property type="entry name" value="WD_REPEATS_2"/>
    <property type="match status" value="3"/>
</dbReference>
<organism evidence="9 10">
    <name type="scientific">Microthyrium microscopicum</name>
    <dbReference type="NCBI Taxonomy" id="703497"/>
    <lineage>
        <taxon>Eukaryota</taxon>
        <taxon>Fungi</taxon>
        <taxon>Dikarya</taxon>
        <taxon>Ascomycota</taxon>
        <taxon>Pezizomycotina</taxon>
        <taxon>Dothideomycetes</taxon>
        <taxon>Dothideomycetes incertae sedis</taxon>
        <taxon>Microthyriales</taxon>
        <taxon>Microthyriaceae</taxon>
        <taxon>Microthyrium</taxon>
    </lineage>
</organism>
<dbReference type="Gene3D" id="3.30.70.360">
    <property type="match status" value="1"/>
</dbReference>
<keyword evidence="2 7" id="KW-0853">WD repeat</keyword>
<evidence type="ECO:0000256" key="2">
    <source>
        <dbReference type="ARBA" id="ARBA00022574"/>
    </source>
</evidence>
<reference evidence="9" key="1">
    <citation type="journal article" date="2020" name="Stud. Mycol.">
        <title>101 Dothideomycetes genomes: a test case for predicting lifestyles and emergence of pathogens.</title>
        <authorList>
            <person name="Haridas S."/>
            <person name="Albert R."/>
            <person name="Binder M."/>
            <person name="Bloem J."/>
            <person name="Labutti K."/>
            <person name="Salamov A."/>
            <person name="Andreopoulos B."/>
            <person name="Baker S."/>
            <person name="Barry K."/>
            <person name="Bills G."/>
            <person name="Bluhm B."/>
            <person name="Cannon C."/>
            <person name="Castanera R."/>
            <person name="Culley D."/>
            <person name="Daum C."/>
            <person name="Ezra D."/>
            <person name="Gonzalez J."/>
            <person name="Henrissat B."/>
            <person name="Kuo A."/>
            <person name="Liang C."/>
            <person name="Lipzen A."/>
            <person name="Lutzoni F."/>
            <person name="Magnuson J."/>
            <person name="Mondo S."/>
            <person name="Nolan M."/>
            <person name="Ohm R."/>
            <person name="Pangilinan J."/>
            <person name="Park H.-J."/>
            <person name="Ramirez L."/>
            <person name="Alfaro M."/>
            <person name="Sun H."/>
            <person name="Tritt A."/>
            <person name="Yoshinaga Y."/>
            <person name="Zwiers L.-H."/>
            <person name="Turgeon B."/>
            <person name="Goodwin S."/>
            <person name="Spatafora J."/>
            <person name="Crous P."/>
            <person name="Grigoriev I."/>
        </authorList>
    </citation>
    <scope>NUCLEOTIDE SEQUENCE</scope>
    <source>
        <strain evidence="9">CBS 115976</strain>
    </source>
</reference>
<protein>
    <submittedName>
        <fullName evidence="9">Beta-Ala-His dipeptidase</fullName>
    </submittedName>
</protein>
<dbReference type="PIRSF" id="PIRSF037237">
    <property type="entry name" value="Peptidase_WD_repeats_DUG2"/>
    <property type="match status" value="1"/>
</dbReference>
<evidence type="ECO:0000313" key="10">
    <source>
        <dbReference type="Proteomes" id="UP000799302"/>
    </source>
</evidence>
<evidence type="ECO:0000313" key="9">
    <source>
        <dbReference type="EMBL" id="KAF2670416.1"/>
    </source>
</evidence>
<accession>A0A6A6UFJ9</accession>
<feature type="repeat" description="WD" evidence="7">
    <location>
        <begin position="221"/>
        <end position="247"/>
    </location>
</feature>
<dbReference type="InterPro" id="IPR020472">
    <property type="entry name" value="WD40_PAC1"/>
</dbReference>
<keyword evidence="4" id="KW-0479">Metal-binding</keyword>
<feature type="repeat" description="WD" evidence="7">
    <location>
        <begin position="173"/>
        <end position="194"/>
    </location>
</feature>
<keyword evidence="5" id="KW-0677">Repeat</keyword>
<dbReference type="Proteomes" id="UP000799302">
    <property type="component" value="Unassembled WGS sequence"/>
</dbReference>
<dbReference type="SUPFAM" id="SSF50978">
    <property type="entry name" value="WD40 repeat-like"/>
    <property type="match status" value="1"/>
</dbReference>
<evidence type="ECO:0000256" key="1">
    <source>
        <dbReference type="ARBA" id="ARBA00006247"/>
    </source>
</evidence>
<dbReference type="SUPFAM" id="SSF53187">
    <property type="entry name" value="Zn-dependent exopeptidases"/>
    <property type="match status" value="1"/>
</dbReference>
<dbReference type="OrthoDB" id="7832001at2759"/>
<sequence>QIFGLRTYQKTKTIEAHKGSVLGLCLSQDGRFLVSCASDRFVNVWDATTLAKIYSIYPDKEHDIGDIYCVSFASKLNTFYLGTQNASILWYNLNEKDTRPTPLPTSHPYQREDRFFDSAGPGGVRTPRPEYHKNPLDETEVQNLQIDKRYIHPFAHFGYVYCMLSLRGIVVDDPDEEILVSGGGDGSIKLWRLDARKGGAIKELFQLGDSTGDSISSLALDGTFLISGTAEGKIKVWDLETRQLVKNLRANIGDVLALSVGEGCLFAAGSSGKVETFNRQYERTNSYTAHHHGRILASGFSSIGNKPIYITGANDNSINIWDVHDCISSQPPPLSATSNGTHQELVDKFRSFVGYRTVSSLERCRTDCRRGASFLRSLFHELGAVAELLPLENPDRNPVVFATFKGNATQSETKARKRILFYGHYDVIQAENEHGWIIDPFRMEGIDEFFYGRGTSDNKGPILAAIYAVADLLAEKALDADIVFLIEGEEECGSRGFAPVVQKHKEKIGNIDWILLSNSYWLDDEVPCLTYGLRGVIHATLEIASKNPDLHSGVDGRSQGDEAMKDMINLLSSITGLHGKVNLPGFYDPIPELADDEIAHYKRITETLVSRNPALGDPQLLTKQLQQKWREPSLTVHGIETSGPYNATIIPRLVKASISLRLVPHQEASKVAENLEEFLQTRFEDLQTSNSLNVTIDHKADPWLGDYKNEIYKTLEDGIINAWPEKFSQYSRNGSGPKGPRSSAIIKPLYIREGGSIPAIRFLEKEFDAPAAHFPCGQASDNAHLDNERLRLVNLYRGREVFKWVFRELPSK</sequence>
<dbReference type="InterPro" id="IPR036322">
    <property type="entry name" value="WD40_repeat_dom_sf"/>
</dbReference>
<feature type="repeat" description="WD" evidence="7">
    <location>
        <begin position="14"/>
        <end position="55"/>
    </location>
</feature>
<proteinExistence type="inferred from homology"/>
<gene>
    <name evidence="9" type="ORF">BT63DRAFT_351413</name>
</gene>
<keyword evidence="10" id="KW-1185">Reference proteome</keyword>
<keyword evidence="6" id="KW-0378">Hydrolase</keyword>
<dbReference type="InterPro" id="IPR002933">
    <property type="entry name" value="Peptidase_M20"/>
</dbReference>
<dbReference type="GO" id="GO:0008233">
    <property type="term" value="F:peptidase activity"/>
    <property type="evidence" value="ECO:0007669"/>
    <property type="project" value="UniProtKB-KW"/>
</dbReference>